<accession>X1PX73</accession>
<gene>
    <name evidence="2" type="ORF">S06H3_42041</name>
</gene>
<comment type="caution">
    <text evidence="2">The sequence shown here is derived from an EMBL/GenBank/DDBJ whole genome shotgun (WGS) entry which is preliminary data.</text>
</comment>
<dbReference type="AlphaFoldDB" id="X1PX73"/>
<sequence length="123" mass="13474">MASPQERTRLRIMCREACGFESHLPHCQATSPTDAPLVLVPKFPGHPPVPITNQVDKTPDKSVNIYAGANFPATPREELTGFQIKPPRPPERQGGGGDYMQTEVAVRNFLSHCQAQNLKAATI</sequence>
<proteinExistence type="predicted"/>
<protein>
    <submittedName>
        <fullName evidence="2">Uncharacterized protein</fullName>
    </submittedName>
</protein>
<evidence type="ECO:0000256" key="1">
    <source>
        <dbReference type="SAM" id="MobiDB-lite"/>
    </source>
</evidence>
<feature type="non-terminal residue" evidence="2">
    <location>
        <position position="123"/>
    </location>
</feature>
<dbReference type="EMBL" id="BARV01025966">
    <property type="protein sequence ID" value="GAI35549.1"/>
    <property type="molecule type" value="Genomic_DNA"/>
</dbReference>
<organism evidence="2">
    <name type="scientific">marine sediment metagenome</name>
    <dbReference type="NCBI Taxonomy" id="412755"/>
    <lineage>
        <taxon>unclassified sequences</taxon>
        <taxon>metagenomes</taxon>
        <taxon>ecological metagenomes</taxon>
    </lineage>
</organism>
<name>X1PX73_9ZZZZ</name>
<reference evidence="2" key="1">
    <citation type="journal article" date="2014" name="Front. Microbiol.">
        <title>High frequency of phylogenetically diverse reductive dehalogenase-homologous genes in deep subseafloor sedimentary metagenomes.</title>
        <authorList>
            <person name="Kawai M."/>
            <person name="Futagami T."/>
            <person name="Toyoda A."/>
            <person name="Takaki Y."/>
            <person name="Nishi S."/>
            <person name="Hori S."/>
            <person name="Arai W."/>
            <person name="Tsubouchi T."/>
            <person name="Morono Y."/>
            <person name="Uchiyama I."/>
            <person name="Ito T."/>
            <person name="Fujiyama A."/>
            <person name="Inagaki F."/>
            <person name="Takami H."/>
        </authorList>
    </citation>
    <scope>NUCLEOTIDE SEQUENCE</scope>
    <source>
        <strain evidence="2">Expedition CK06-06</strain>
    </source>
</reference>
<evidence type="ECO:0000313" key="2">
    <source>
        <dbReference type="EMBL" id="GAI35549.1"/>
    </source>
</evidence>
<feature type="region of interest" description="Disordered" evidence="1">
    <location>
        <begin position="76"/>
        <end position="98"/>
    </location>
</feature>